<accession>A0ABW3D1W6</accession>
<keyword evidence="2" id="KW-1185">Reference proteome</keyword>
<comment type="caution">
    <text evidence="1">The sequence shown here is derived from an EMBL/GenBank/DDBJ whole genome shotgun (WGS) entry which is preliminary data.</text>
</comment>
<dbReference type="Proteomes" id="UP001596978">
    <property type="component" value="Unassembled WGS sequence"/>
</dbReference>
<organism evidence="1 2">
    <name type="scientific">Sungkyunkwania multivorans</name>
    <dbReference type="NCBI Taxonomy" id="1173618"/>
    <lineage>
        <taxon>Bacteria</taxon>
        <taxon>Pseudomonadati</taxon>
        <taxon>Bacteroidota</taxon>
        <taxon>Flavobacteriia</taxon>
        <taxon>Flavobacteriales</taxon>
        <taxon>Flavobacteriaceae</taxon>
        <taxon>Sungkyunkwania</taxon>
    </lineage>
</organism>
<dbReference type="InterPro" id="IPR018641">
    <property type="entry name" value="Trfase_1_rSAM/seldom-assoc"/>
</dbReference>
<reference evidence="2" key="1">
    <citation type="journal article" date="2019" name="Int. J. Syst. Evol. Microbiol.">
        <title>The Global Catalogue of Microorganisms (GCM) 10K type strain sequencing project: providing services to taxonomists for standard genome sequencing and annotation.</title>
        <authorList>
            <consortium name="The Broad Institute Genomics Platform"/>
            <consortium name="The Broad Institute Genome Sequencing Center for Infectious Disease"/>
            <person name="Wu L."/>
            <person name="Ma J."/>
        </authorList>
    </citation>
    <scope>NUCLEOTIDE SEQUENCE [LARGE SCALE GENOMIC DNA]</scope>
    <source>
        <strain evidence="2">CCUG 62952</strain>
    </source>
</reference>
<dbReference type="NCBIfam" id="TIGR04282">
    <property type="entry name" value="glyco_like_cofC"/>
    <property type="match status" value="1"/>
</dbReference>
<protein>
    <submittedName>
        <fullName evidence="1">TIGR04282 family arsenosugar biosynthesis glycosyltransferase</fullName>
    </submittedName>
</protein>
<evidence type="ECO:0000313" key="1">
    <source>
        <dbReference type="EMBL" id="MFD0863574.1"/>
    </source>
</evidence>
<dbReference type="InterPro" id="IPR029044">
    <property type="entry name" value="Nucleotide-diphossugar_trans"/>
</dbReference>
<dbReference type="SUPFAM" id="SSF53448">
    <property type="entry name" value="Nucleotide-diphospho-sugar transferases"/>
    <property type="match status" value="1"/>
</dbReference>
<dbReference type="EMBL" id="JBHTJH010000017">
    <property type="protein sequence ID" value="MFD0863574.1"/>
    <property type="molecule type" value="Genomic_DNA"/>
</dbReference>
<dbReference type="Pfam" id="PF09837">
    <property type="entry name" value="DUF2064"/>
    <property type="match status" value="1"/>
</dbReference>
<dbReference type="PANTHER" id="PTHR36529">
    <property type="entry name" value="SLL1095 PROTEIN"/>
    <property type="match status" value="1"/>
</dbReference>
<dbReference type="PANTHER" id="PTHR36529:SF1">
    <property type="entry name" value="GLYCOSYLTRANSFERASE"/>
    <property type="match status" value="1"/>
</dbReference>
<name>A0ABW3D1W6_9FLAO</name>
<gene>
    <name evidence="1" type="ORF">ACFQ1M_15260</name>
</gene>
<dbReference type="RefSeq" id="WP_386409734.1">
    <property type="nucleotide sequence ID" value="NZ_JBHTJH010000017.1"/>
</dbReference>
<proteinExistence type="predicted"/>
<evidence type="ECO:0000313" key="2">
    <source>
        <dbReference type="Proteomes" id="UP001596978"/>
    </source>
</evidence>
<dbReference type="Gene3D" id="3.90.550.10">
    <property type="entry name" value="Spore Coat Polysaccharide Biosynthesis Protein SpsA, Chain A"/>
    <property type="match status" value="1"/>
</dbReference>
<sequence length="202" mass="22867">MKSSKNLLIIFTRNPELGKVKTRLAKGIGDKNALAVYKMLLAHTKNVASKLFCDRSVWYSIKIRHNDLWDENVFKKHVQSGDDLGQRMQHAFKSAFDLGYEKAVIIGSDLYDLKPEHITNAFEALESNDVVFGPAKDGGYYLMGMKAMHKALFENKAWGAETVLKDSLSDLKDKSVSLLEVLNDIDHKEDLAPYPIFKPYIT</sequence>